<dbReference type="Gene3D" id="3.40.250.10">
    <property type="entry name" value="Rhodanese-like domain"/>
    <property type="match status" value="1"/>
</dbReference>
<evidence type="ECO:0000259" key="2">
    <source>
        <dbReference type="PROSITE" id="PS50206"/>
    </source>
</evidence>
<dbReference type="InterPro" id="IPR001763">
    <property type="entry name" value="Rhodanese-like_dom"/>
</dbReference>
<dbReference type="EMBL" id="FOUE01000008">
    <property type="protein sequence ID" value="SFM78168.1"/>
    <property type="molecule type" value="Genomic_DNA"/>
</dbReference>
<proteinExistence type="predicted"/>
<feature type="domain" description="Rhodanese" evidence="2">
    <location>
        <begin position="47"/>
        <end position="137"/>
    </location>
</feature>
<keyword evidence="4" id="KW-1185">Reference proteome</keyword>
<dbReference type="OrthoDB" id="9808735at2"/>
<protein>
    <submittedName>
        <fullName evidence="3">Rhodanese-related sulfurtransferase</fullName>
    </submittedName>
</protein>
<dbReference type="CDD" id="cd00158">
    <property type="entry name" value="RHOD"/>
    <property type="match status" value="1"/>
</dbReference>
<keyword evidence="3" id="KW-0808">Transferase</keyword>
<dbReference type="SUPFAM" id="SSF52821">
    <property type="entry name" value="Rhodanese/Cell cycle control phosphatase"/>
    <property type="match status" value="1"/>
</dbReference>
<accession>A0A1I4TN45</accession>
<name>A0A1I4TN45_9GAMM</name>
<dbReference type="PANTHER" id="PTHR43031:SF18">
    <property type="entry name" value="RHODANESE-RELATED SULFURTRANSFERASES"/>
    <property type="match status" value="1"/>
</dbReference>
<keyword evidence="1" id="KW-0472">Membrane</keyword>
<gene>
    <name evidence="3" type="ORF">SAMN04487963_3682</name>
</gene>
<dbReference type="STRING" id="488535.SAMN04487963_3682"/>
<dbReference type="GO" id="GO:0016740">
    <property type="term" value="F:transferase activity"/>
    <property type="evidence" value="ECO:0007669"/>
    <property type="project" value="UniProtKB-KW"/>
</dbReference>
<keyword evidence="1" id="KW-0812">Transmembrane</keyword>
<feature type="transmembrane region" description="Helical" evidence="1">
    <location>
        <begin position="12"/>
        <end position="28"/>
    </location>
</feature>
<dbReference type="PANTHER" id="PTHR43031">
    <property type="entry name" value="FAD-DEPENDENT OXIDOREDUCTASE"/>
    <property type="match status" value="1"/>
</dbReference>
<sequence length="138" mass="15377">MDRLFEFIVNHYVLVSVFVALLAALFALESRRGGQKLSAQGLIALLNRDEAVVVDIRERKEFSEGRITGSVHIPLSTVKERASELKKHEGKQIVIVDKMGQHAAMAVKTLNEQGFENVVRLNGGITDWKANNLPLVKK</sequence>
<dbReference type="AlphaFoldDB" id="A0A1I4TN45"/>
<dbReference type="RefSeq" id="WP_092026692.1">
    <property type="nucleotide sequence ID" value="NZ_FOUE01000008.1"/>
</dbReference>
<dbReference type="Proteomes" id="UP000198519">
    <property type="component" value="Unassembled WGS sequence"/>
</dbReference>
<reference evidence="4" key="1">
    <citation type="submission" date="2016-10" db="EMBL/GenBank/DDBJ databases">
        <authorList>
            <person name="Varghese N."/>
            <person name="Submissions S."/>
        </authorList>
    </citation>
    <scope>NUCLEOTIDE SEQUENCE [LARGE SCALE GENOMIC DNA]</scope>
    <source>
        <strain evidence="4">CGMCC 1.7061</strain>
    </source>
</reference>
<evidence type="ECO:0000313" key="4">
    <source>
        <dbReference type="Proteomes" id="UP000198519"/>
    </source>
</evidence>
<dbReference type="Pfam" id="PF00581">
    <property type="entry name" value="Rhodanese"/>
    <property type="match status" value="1"/>
</dbReference>
<evidence type="ECO:0000313" key="3">
    <source>
        <dbReference type="EMBL" id="SFM78168.1"/>
    </source>
</evidence>
<organism evidence="3 4">
    <name type="scientific">Marinobacter zhejiangensis</name>
    <dbReference type="NCBI Taxonomy" id="488535"/>
    <lineage>
        <taxon>Bacteria</taxon>
        <taxon>Pseudomonadati</taxon>
        <taxon>Pseudomonadota</taxon>
        <taxon>Gammaproteobacteria</taxon>
        <taxon>Pseudomonadales</taxon>
        <taxon>Marinobacteraceae</taxon>
        <taxon>Marinobacter</taxon>
    </lineage>
</organism>
<dbReference type="SMART" id="SM00450">
    <property type="entry name" value="RHOD"/>
    <property type="match status" value="1"/>
</dbReference>
<evidence type="ECO:0000256" key="1">
    <source>
        <dbReference type="SAM" id="Phobius"/>
    </source>
</evidence>
<keyword evidence="1" id="KW-1133">Transmembrane helix</keyword>
<dbReference type="PROSITE" id="PS50206">
    <property type="entry name" value="RHODANESE_3"/>
    <property type="match status" value="1"/>
</dbReference>
<dbReference type="InterPro" id="IPR036873">
    <property type="entry name" value="Rhodanese-like_dom_sf"/>
</dbReference>
<dbReference type="InterPro" id="IPR050229">
    <property type="entry name" value="GlpE_sulfurtransferase"/>
</dbReference>